<feature type="non-terminal residue" evidence="1">
    <location>
        <position position="1"/>
    </location>
</feature>
<accession>A0ABS8WLV0</accession>
<gene>
    <name evidence="1" type="ORF">HAX54_050882</name>
</gene>
<keyword evidence="2" id="KW-1185">Reference proteome</keyword>
<organism evidence="1 2">
    <name type="scientific">Datura stramonium</name>
    <name type="common">Jimsonweed</name>
    <name type="synonym">Common thornapple</name>
    <dbReference type="NCBI Taxonomy" id="4076"/>
    <lineage>
        <taxon>Eukaryota</taxon>
        <taxon>Viridiplantae</taxon>
        <taxon>Streptophyta</taxon>
        <taxon>Embryophyta</taxon>
        <taxon>Tracheophyta</taxon>
        <taxon>Spermatophyta</taxon>
        <taxon>Magnoliopsida</taxon>
        <taxon>eudicotyledons</taxon>
        <taxon>Gunneridae</taxon>
        <taxon>Pentapetalae</taxon>
        <taxon>asterids</taxon>
        <taxon>lamiids</taxon>
        <taxon>Solanales</taxon>
        <taxon>Solanaceae</taxon>
        <taxon>Solanoideae</taxon>
        <taxon>Datureae</taxon>
        <taxon>Datura</taxon>
    </lineage>
</organism>
<name>A0ABS8WLV0_DATST</name>
<evidence type="ECO:0000313" key="1">
    <source>
        <dbReference type="EMBL" id="MCE3051816.1"/>
    </source>
</evidence>
<comment type="caution">
    <text evidence="1">The sequence shown here is derived from an EMBL/GenBank/DDBJ whole genome shotgun (WGS) entry which is preliminary data.</text>
</comment>
<sequence length="74" mass="8477">VVGEGQRILSRPLCGRDAPPNREGLRCGAVRPTSIPLPPLARHRARAFIPRTFLYIILQNSRHTYEHRDDRTYA</sequence>
<protein>
    <submittedName>
        <fullName evidence="1">Uncharacterized protein</fullName>
    </submittedName>
</protein>
<feature type="non-terminal residue" evidence="1">
    <location>
        <position position="74"/>
    </location>
</feature>
<evidence type="ECO:0000313" key="2">
    <source>
        <dbReference type="Proteomes" id="UP000823775"/>
    </source>
</evidence>
<proteinExistence type="predicted"/>
<dbReference type="Proteomes" id="UP000823775">
    <property type="component" value="Unassembled WGS sequence"/>
</dbReference>
<dbReference type="EMBL" id="JACEIK010008961">
    <property type="protein sequence ID" value="MCE3051816.1"/>
    <property type="molecule type" value="Genomic_DNA"/>
</dbReference>
<reference evidence="1 2" key="1">
    <citation type="journal article" date="2021" name="BMC Genomics">
        <title>Datura genome reveals duplications of psychoactive alkaloid biosynthetic genes and high mutation rate following tissue culture.</title>
        <authorList>
            <person name="Rajewski A."/>
            <person name="Carter-House D."/>
            <person name="Stajich J."/>
            <person name="Litt A."/>
        </authorList>
    </citation>
    <scope>NUCLEOTIDE SEQUENCE [LARGE SCALE GENOMIC DNA]</scope>
    <source>
        <strain evidence="1">AR-01</strain>
    </source>
</reference>